<reference evidence="5 6" key="1">
    <citation type="submission" date="2022-04" db="EMBL/GenBank/DDBJ databases">
        <title>Positive selection, recombination, and allopatry shape intraspecific diversity of widespread and dominant cyanobacteria.</title>
        <authorList>
            <person name="Wei J."/>
            <person name="Shu W."/>
            <person name="Hu C."/>
        </authorList>
    </citation>
    <scope>NUCLEOTIDE SEQUENCE [LARGE SCALE GENOMIC DNA]</scope>
    <source>
        <strain evidence="5 6">DQ-A4</strain>
    </source>
</reference>
<dbReference type="CDD" id="cd13590">
    <property type="entry name" value="PBP2_PotD_PotF_like"/>
    <property type="match status" value="1"/>
</dbReference>
<evidence type="ECO:0000313" key="5">
    <source>
        <dbReference type="EMBL" id="MEP0947657.1"/>
    </source>
</evidence>
<comment type="subcellular location">
    <subcellularLocation>
        <location evidence="1">Periplasm</location>
    </subcellularLocation>
</comment>
<keyword evidence="2" id="KW-0813">Transport</keyword>
<protein>
    <submittedName>
        <fullName evidence="5">Spermidine/putrescine ABC transporter substrate-binding protein</fullName>
    </submittedName>
</protein>
<keyword evidence="4" id="KW-0574">Periplasm</keyword>
<dbReference type="PANTHER" id="PTHR30222">
    <property type="entry name" value="SPERMIDINE/PUTRESCINE-BINDING PERIPLASMIC PROTEIN"/>
    <property type="match status" value="1"/>
</dbReference>
<organism evidence="5 6">
    <name type="scientific">Leptolyngbya subtilissima DQ-A4</name>
    <dbReference type="NCBI Taxonomy" id="2933933"/>
    <lineage>
        <taxon>Bacteria</taxon>
        <taxon>Bacillati</taxon>
        <taxon>Cyanobacteriota</taxon>
        <taxon>Cyanophyceae</taxon>
        <taxon>Leptolyngbyales</taxon>
        <taxon>Leptolyngbyaceae</taxon>
        <taxon>Leptolyngbya group</taxon>
        <taxon>Leptolyngbya</taxon>
    </lineage>
</organism>
<accession>A0ABV0K6U2</accession>
<dbReference type="EMBL" id="JAMPKX010000004">
    <property type="protein sequence ID" value="MEP0947657.1"/>
    <property type="molecule type" value="Genomic_DNA"/>
</dbReference>
<keyword evidence="6" id="KW-1185">Reference proteome</keyword>
<sequence length="382" mass="42199">MTVRWSKTRSVGRSRPYHFSRRRFLQFSTATVSSLALANCRQSGTNTSDPDGAPTDGTNKPLYIYTWSDYVDGEVYDRFTQATGIPIEVQTYDSNETMLAKIQAGGGQQFSILYPSDYMVQQMIELGLLATLDHSKLTGLEDLRGPWQNPTYDPNNAHSIPLSWGTTGLIYDTTKLSPPPADWAYLWERQDALTGRLTLLDDVRETLGATLASLGYSYNTTDPGQIEAAFKRLQELKPAIAQFSSFGWEDSLIAGDLDLCMTYSHLGNALPAEHPNLRYVIPTSGSSLWTDAIAIPKTAPNPEAAYAWLNFMLEPENAAFAVQKLGFATPSKSAFELLPAELQDSETLFPPESVLANCEGIAPLDTATSDLFDRYWTELTSA</sequence>
<dbReference type="SUPFAM" id="SSF53850">
    <property type="entry name" value="Periplasmic binding protein-like II"/>
    <property type="match status" value="1"/>
</dbReference>
<dbReference type="InterPro" id="IPR019546">
    <property type="entry name" value="TAT_signal_bac_arc"/>
</dbReference>
<comment type="caution">
    <text evidence="5">The sequence shown here is derived from an EMBL/GenBank/DDBJ whole genome shotgun (WGS) entry which is preliminary data.</text>
</comment>
<evidence type="ECO:0000256" key="1">
    <source>
        <dbReference type="ARBA" id="ARBA00004418"/>
    </source>
</evidence>
<dbReference type="PRINTS" id="PR00909">
    <property type="entry name" value="SPERMDNBNDNG"/>
</dbReference>
<evidence type="ECO:0000256" key="4">
    <source>
        <dbReference type="ARBA" id="ARBA00022764"/>
    </source>
</evidence>
<gene>
    <name evidence="5" type="ORF">NC992_12305</name>
</gene>
<evidence type="ECO:0000313" key="6">
    <source>
        <dbReference type="Proteomes" id="UP001482513"/>
    </source>
</evidence>
<keyword evidence="3" id="KW-0732">Signal</keyword>
<dbReference type="InterPro" id="IPR006059">
    <property type="entry name" value="SBP"/>
</dbReference>
<evidence type="ECO:0000256" key="2">
    <source>
        <dbReference type="ARBA" id="ARBA00022448"/>
    </source>
</evidence>
<dbReference type="NCBIfam" id="TIGR01409">
    <property type="entry name" value="TAT_signal_seq"/>
    <property type="match status" value="1"/>
</dbReference>
<evidence type="ECO:0000256" key="3">
    <source>
        <dbReference type="ARBA" id="ARBA00022729"/>
    </source>
</evidence>
<dbReference type="Pfam" id="PF13416">
    <property type="entry name" value="SBP_bac_8"/>
    <property type="match status" value="1"/>
</dbReference>
<dbReference type="Gene3D" id="3.40.190.10">
    <property type="entry name" value="Periplasmic binding protein-like II"/>
    <property type="match status" value="2"/>
</dbReference>
<dbReference type="RefSeq" id="WP_190702937.1">
    <property type="nucleotide sequence ID" value="NZ_JAMPKX010000004.1"/>
</dbReference>
<dbReference type="Proteomes" id="UP001482513">
    <property type="component" value="Unassembled WGS sequence"/>
</dbReference>
<dbReference type="PANTHER" id="PTHR30222:SF17">
    <property type="entry name" value="SPERMIDINE_PUTRESCINE-BINDING PERIPLASMIC PROTEIN"/>
    <property type="match status" value="1"/>
</dbReference>
<proteinExistence type="predicted"/>
<dbReference type="PIRSF" id="PIRSF019574">
    <property type="entry name" value="Periplasmic_polyamine_BP"/>
    <property type="match status" value="1"/>
</dbReference>
<dbReference type="InterPro" id="IPR001188">
    <property type="entry name" value="Sperm_putr-bd"/>
</dbReference>
<name>A0ABV0K6U2_9CYAN</name>